<keyword evidence="3" id="KW-1003">Cell membrane</keyword>
<evidence type="ECO:0000313" key="8">
    <source>
        <dbReference type="EMBL" id="MBB6211900.1"/>
    </source>
</evidence>
<feature type="transmembrane region" description="Helical" evidence="7">
    <location>
        <begin position="300"/>
        <end position="320"/>
    </location>
</feature>
<keyword evidence="9" id="KW-1185">Reference proteome</keyword>
<dbReference type="PANTHER" id="PTHR43141:SF2">
    <property type="entry name" value="BLR3729 PROTEIN"/>
    <property type="match status" value="1"/>
</dbReference>
<evidence type="ECO:0000256" key="5">
    <source>
        <dbReference type="ARBA" id="ARBA00022989"/>
    </source>
</evidence>
<keyword evidence="4 7" id="KW-0812">Transmembrane</keyword>
<dbReference type="GO" id="GO:0016682">
    <property type="term" value="F:oxidoreductase activity, acting on diphenols and related substances as donors, oxygen as acceptor"/>
    <property type="evidence" value="ECO:0007669"/>
    <property type="project" value="TreeGrafter"/>
</dbReference>
<dbReference type="AlphaFoldDB" id="A0A7W9ZI52"/>
<evidence type="ECO:0000256" key="3">
    <source>
        <dbReference type="ARBA" id="ARBA00022475"/>
    </source>
</evidence>
<feature type="transmembrane region" description="Helical" evidence="7">
    <location>
        <begin position="154"/>
        <end position="176"/>
    </location>
</feature>
<proteinExistence type="inferred from homology"/>
<name>A0A7W9ZI52_NOVIT</name>
<feature type="transmembrane region" description="Helical" evidence="7">
    <location>
        <begin position="87"/>
        <end position="107"/>
    </location>
</feature>
<keyword evidence="5 7" id="KW-1133">Transmembrane helix</keyword>
<feature type="transmembrane region" description="Helical" evidence="7">
    <location>
        <begin position="12"/>
        <end position="42"/>
    </location>
</feature>
<gene>
    <name evidence="8" type="ORF">FHS48_003344</name>
</gene>
<keyword evidence="8" id="KW-0560">Oxidoreductase</keyword>
<dbReference type="EC" id="1.10.3.-" evidence="8"/>
<evidence type="ECO:0000256" key="2">
    <source>
        <dbReference type="ARBA" id="ARBA00007543"/>
    </source>
</evidence>
<evidence type="ECO:0000256" key="7">
    <source>
        <dbReference type="SAM" id="Phobius"/>
    </source>
</evidence>
<dbReference type="EMBL" id="JACIIX010000014">
    <property type="protein sequence ID" value="MBB6211900.1"/>
    <property type="molecule type" value="Genomic_DNA"/>
</dbReference>
<evidence type="ECO:0000256" key="1">
    <source>
        <dbReference type="ARBA" id="ARBA00004651"/>
    </source>
</evidence>
<evidence type="ECO:0000256" key="6">
    <source>
        <dbReference type="ARBA" id="ARBA00023136"/>
    </source>
</evidence>
<evidence type="ECO:0000256" key="4">
    <source>
        <dbReference type="ARBA" id="ARBA00022692"/>
    </source>
</evidence>
<comment type="caution">
    <text evidence="8">The sequence shown here is derived from an EMBL/GenBank/DDBJ whole genome shotgun (WGS) entry which is preliminary data.</text>
</comment>
<comment type="subcellular location">
    <subcellularLocation>
        <location evidence="1">Cell membrane</location>
        <topology evidence="1">Multi-pass membrane protein</topology>
    </subcellularLocation>
</comment>
<protein>
    <submittedName>
        <fullName evidence="8">Cytochrome d ubiquinol oxidase subunit II</fullName>
        <ecNumber evidence="8">1.10.3.-</ecNumber>
    </submittedName>
</protein>
<sequence>MDTFLNAHSLPLIFTALMAVAVLAYVILDGYDLGIGILLGLAPDAEKDVMIAAIGPFWDANETWLVLAVGLLLVAFPMAQGAILGTLYLPVLVLLIGLILRGVAFDFRTKARAGHKQRWNRLFAVGSIAATLAQGYMLGRFITGLTSSATAEAFSALTAVCLLAAYALLGAGWLILKTEGPLQRRALGWARPALILSAIGLAAVSVVTPLVNPMVADRWFSLPEFLLLAPVPLMAAALCLGLFLLLPRLPRQDDRWCWLPFALTVGIIALGFLGIAYSFFPWIVPGRMTVWQAASSPEALMAILVVAAPILPVILVYSLFSYRVFWGKTGALRYD</sequence>
<feature type="transmembrane region" description="Helical" evidence="7">
    <location>
        <begin position="119"/>
        <end position="142"/>
    </location>
</feature>
<comment type="similarity">
    <text evidence="2">Belongs to the cytochrome ubiquinol oxidase subunit 2 family.</text>
</comment>
<dbReference type="RefSeq" id="WP_184265074.1">
    <property type="nucleotide sequence ID" value="NZ_JACIIX010000014.1"/>
</dbReference>
<reference evidence="8 9" key="1">
    <citation type="submission" date="2020-08" db="EMBL/GenBank/DDBJ databases">
        <title>Genomic Encyclopedia of Type Strains, Phase IV (KMG-IV): sequencing the most valuable type-strain genomes for metagenomic binning, comparative biology and taxonomic classification.</title>
        <authorList>
            <person name="Goeker M."/>
        </authorList>
    </citation>
    <scope>NUCLEOTIDE SEQUENCE [LARGE SCALE GENOMIC DNA]</scope>
    <source>
        <strain evidence="8 9">DSM 11590</strain>
    </source>
</reference>
<accession>A0A7W9ZI52</accession>
<dbReference type="GO" id="GO:0070069">
    <property type="term" value="C:cytochrome complex"/>
    <property type="evidence" value="ECO:0007669"/>
    <property type="project" value="TreeGrafter"/>
</dbReference>
<feature type="transmembrane region" description="Helical" evidence="7">
    <location>
        <begin position="258"/>
        <end position="280"/>
    </location>
</feature>
<feature type="transmembrane region" description="Helical" evidence="7">
    <location>
        <begin position="227"/>
        <end position="246"/>
    </location>
</feature>
<dbReference type="GO" id="GO:0005886">
    <property type="term" value="C:plasma membrane"/>
    <property type="evidence" value="ECO:0007669"/>
    <property type="project" value="UniProtKB-SubCell"/>
</dbReference>
<organism evidence="8 9">
    <name type="scientific">Novispirillum itersonii</name>
    <name type="common">Aquaspirillum itersonii</name>
    <dbReference type="NCBI Taxonomy" id="189"/>
    <lineage>
        <taxon>Bacteria</taxon>
        <taxon>Pseudomonadati</taxon>
        <taxon>Pseudomonadota</taxon>
        <taxon>Alphaproteobacteria</taxon>
        <taxon>Rhodospirillales</taxon>
        <taxon>Novispirillaceae</taxon>
        <taxon>Novispirillum</taxon>
    </lineage>
</organism>
<keyword evidence="6 7" id="KW-0472">Membrane</keyword>
<dbReference type="Pfam" id="PF02322">
    <property type="entry name" value="Cyt_bd_oxida_II"/>
    <property type="match status" value="1"/>
</dbReference>
<feature type="transmembrane region" description="Helical" evidence="7">
    <location>
        <begin position="188"/>
        <end position="207"/>
    </location>
</feature>
<dbReference type="GO" id="GO:0009055">
    <property type="term" value="F:electron transfer activity"/>
    <property type="evidence" value="ECO:0007669"/>
    <property type="project" value="TreeGrafter"/>
</dbReference>
<dbReference type="InterPro" id="IPR003317">
    <property type="entry name" value="Cyt-d_oxidase_su2"/>
</dbReference>
<dbReference type="Proteomes" id="UP000544872">
    <property type="component" value="Unassembled WGS sequence"/>
</dbReference>
<dbReference type="GO" id="GO:0019646">
    <property type="term" value="P:aerobic electron transport chain"/>
    <property type="evidence" value="ECO:0007669"/>
    <property type="project" value="TreeGrafter"/>
</dbReference>
<evidence type="ECO:0000313" key="9">
    <source>
        <dbReference type="Proteomes" id="UP000544872"/>
    </source>
</evidence>
<dbReference type="PANTHER" id="PTHR43141">
    <property type="entry name" value="CYTOCHROME BD2 SUBUNIT II"/>
    <property type="match status" value="1"/>
</dbReference>